<evidence type="ECO:0000256" key="2">
    <source>
        <dbReference type="ARBA" id="ARBA00008779"/>
    </source>
</evidence>
<comment type="caution">
    <text evidence="9">The sequence shown here is derived from an EMBL/GenBank/DDBJ whole genome shotgun (WGS) entry which is preliminary data.</text>
</comment>
<evidence type="ECO:0000256" key="3">
    <source>
        <dbReference type="ARBA" id="ARBA00022723"/>
    </source>
</evidence>
<dbReference type="InterPro" id="IPR024607">
    <property type="entry name" value="Sulfatase_CS"/>
</dbReference>
<dbReference type="InterPro" id="IPR035874">
    <property type="entry name" value="IDS"/>
</dbReference>
<keyword evidence="4 7" id="KW-0732">Signal</keyword>
<dbReference type="PANTHER" id="PTHR45953:SF1">
    <property type="entry name" value="IDURONATE 2-SULFATASE"/>
    <property type="match status" value="1"/>
</dbReference>
<keyword evidence="10" id="KW-1185">Reference proteome</keyword>
<protein>
    <recommendedName>
        <fullName evidence="8">Sulfatase N-terminal domain-containing protein</fullName>
    </recommendedName>
</protein>
<keyword evidence="6" id="KW-0106">Calcium</keyword>
<dbReference type="Pfam" id="PF00884">
    <property type="entry name" value="Sulfatase"/>
    <property type="match status" value="1"/>
</dbReference>
<comment type="cofactor">
    <cofactor evidence="1">
        <name>Ca(2+)</name>
        <dbReference type="ChEBI" id="CHEBI:29108"/>
    </cofactor>
</comment>
<evidence type="ECO:0000256" key="7">
    <source>
        <dbReference type="SAM" id="SignalP"/>
    </source>
</evidence>
<keyword evidence="3" id="KW-0479">Metal-binding</keyword>
<reference evidence="9 10" key="1">
    <citation type="journal article" date="2020" name="Microbiol. Res.">
        <title>Flavobacterium pokkalii sp. nov., a novel plant growth promoting native rhizobacteria isolated from pokkali rice grown in coastal saline affected agricultural regions of southern India, Kerala.</title>
        <authorList>
            <person name="Menon R.R."/>
            <person name="Kumari S."/>
            <person name="Viver T."/>
            <person name="Rameshkumar N."/>
        </authorList>
    </citation>
    <scope>NUCLEOTIDE SEQUENCE [LARGE SCALE GENOMIC DNA]</scope>
    <source>
        <strain evidence="9 10">L1I52</strain>
    </source>
</reference>
<dbReference type="PANTHER" id="PTHR45953">
    <property type="entry name" value="IDURONATE 2-SULFATASE"/>
    <property type="match status" value="1"/>
</dbReference>
<dbReference type="CDD" id="cd16030">
    <property type="entry name" value="iduronate-2-sulfatase"/>
    <property type="match status" value="1"/>
</dbReference>
<accession>A0ABR7UPA7</accession>
<dbReference type="SUPFAM" id="SSF53649">
    <property type="entry name" value="Alkaline phosphatase-like"/>
    <property type="match status" value="1"/>
</dbReference>
<dbReference type="InterPro" id="IPR017850">
    <property type="entry name" value="Alkaline_phosphatase_core_sf"/>
</dbReference>
<evidence type="ECO:0000313" key="9">
    <source>
        <dbReference type="EMBL" id="MBD0724727.1"/>
    </source>
</evidence>
<dbReference type="EMBL" id="NASZ01000006">
    <property type="protein sequence ID" value="MBD0724727.1"/>
    <property type="molecule type" value="Genomic_DNA"/>
</dbReference>
<feature type="chain" id="PRO_5045321332" description="Sulfatase N-terminal domain-containing protein" evidence="7">
    <location>
        <begin position="25"/>
        <end position="494"/>
    </location>
</feature>
<name>A0ABR7UPA7_9FLAO</name>
<evidence type="ECO:0000256" key="1">
    <source>
        <dbReference type="ARBA" id="ARBA00001913"/>
    </source>
</evidence>
<dbReference type="PROSITE" id="PS00149">
    <property type="entry name" value="SULFATASE_2"/>
    <property type="match status" value="1"/>
</dbReference>
<evidence type="ECO:0000256" key="4">
    <source>
        <dbReference type="ARBA" id="ARBA00022729"/>
    </source>
</evidence>
<evidence type="ECO:0000256" key="5">
    <source>
        <dbReference type="ARBA" id="ARBA00022801"/>
    </source>
</evidence>
<evidence type="ECO:0000259" key="8">
    <source>
        <dbReference type="Pfam" id="PF00884"/>
    </source>
</evidence>
<gene>
    <name evidence="9" type="ORF">B6A10_06005</name>
</gene>
<dbReference type="InterPro" id="IPR000917">
    <property type="entry name" value="Sulfatase_N"/>
</dbReference>
<dbReference type="Proteomes" id="UP000661715">
    <property type="component" value="Unassembled WGS sequence"/>
</dbReference>
<organism evidence="9 10">
    <name type="scientific">Flavobacterium pokkalii</name>
    <dbReference type="NCBI Taxonomy" id="1940408"/>
    <lineage>
        <taxon>Bacteria</taxon>
        <taxon>Pseudomonadati</taxon>
        <taxon>Bacteroidota</taxon>
        <taxon>Flavobacteriia</taxon>
        <taxon>Flavobacteriales</taxon>
        <taxon>Flavobacteriaceae</taxon>
        <taxon>Flavobacterium</taxon>
    </lineage>
</organism>
<dbReference type="RefSeq" id="WP_188220113.1">
    <property type="nucleotide sequence ID" value="NZ_NASZ01000006.1"/>
</dbReference>
<proteinExistence type="inferred from homology"/>
<feature type="domain" description="Sulfatase N-terminal" evidence="8">
    <location>
        <begin position="28"/>
        <end position="372"/>
    </location>
</feature>
<feature type="signal peptide" evidence="7">
    <location>
        <begin position="1"/>
        <end position="24"/>
    </location>
</feature>
<keyword evidence="5" id="KW-0378">Hydrolase</keyword>
<evidence type="ECO:0000313" key="10">
    <source>
        <dbReference type="Proteomes" id="UP000661715"/>
    </source>
</evidence>
<comment type="similarity">
    <text evidence="2">Belongs to the sulfatase family.</text>
</comment>
<sequence length="494" mass="56085">MIHNIKKRALVVMTYLGCTLGMMAQEKPNVVVFLVDDLRTELGCYGNPIVKSPNIDALAKEGVLFQKAYAQQALCAPSRMSLLSGLRPETFGIYSLFTSFRSVHKEVVTLPQFFKANGYQTVSVGKVYHHGFDDKDSWSMLFPKESNSWVKPENLALIERLKKSGKGSNGPAYECEEVEDEAYKDGRAVKNAIETLQKLKNDKFMMVVGLTKPHLPFNVPKKYWDLYNKEDFKVPSKEEPKDMYKLALTNWGELRGYYGIPQEGVLDDEMTKTLIHGYHASVSYTDAQVGKVMKALEQLDLRKNTIVVFMSDHGWKLGEYGAWCKHSNFELDVNVPLIISRETGYKNRVTNAKSNALVENLDLFPTLADACGLKDTPKLEGKSLLLLLNSPSLKWSQGAYSVYPRGKNVMGFTCTDGTWRYTEWWDNKAQKTIDSELYTCKENYMVRVENLAKNAKNAKEVKRMKLLLEKQYPLQLRSSYPQNDKGNSGKNSSE</sequence>
<evidence type="ECO:0000256" key="6">
    <source>
        <dbReference type="ARBA" id="ARBA00022837"/>
    </source>
</evidence>
<dbReference type="Gene3D" id="3.40.720.10">
    <property type="entry name" value="Alkaline Phosphatase, subunit A"/>
    <property type="match status" value="1"/>
</dbReference>